<evidence type="ECO:0000313" key="3">
    <source>
        <dbReference type="Proteomes" id="UP000002630"/>
    </source>
</evidence>
<dbReference type="AlphaFoldDB" id="D8LCP5"/>
<gene>
    <name evidence="2" type="ORF">Esi_0011_0122</name>
</gene>
<dbReference type="Proteomes" id="UP000002630">
    <property type="component" value="Linkage Group LG09"/>
</dbReference>
<feature type="region of interest" description="Disordered" evidence="1">
    <location>
        <begin position="23"/>
        <end position="47"/>
    </location>
</feature>
<sequence length="394" mass="41640">MLLQMILDSRDLMDSPDSITHRMGSLGGLGDPSRSTEPATSAAGKAGGGMDAEECGAVFAQRIGVIFCALFNMFVDAEVLATILDVAGRLAASAASPAEWASTELGGFVHFSDDRSRDRVHLREGILDPFPLLCEDTPAKRRGPCKLVNPLLLVTERKGAASSLHYGAFPLDAFNTASLWKLRPQSFQDEYGQQAPTVTKPREMNSQIGGGGSRVTSIPTSVAQQAWLSAALEELAQMCGALLRATATSNADSSTGSRLSINVHVGDALNFCDALLACAPPTRGSADADGDAPKVSATRGSPVAFQQDTLQPLHLWAGAVTEFDVISSSNLADYLGIINVVVASAPLLKAHHHAVLLTSFISTLKSSNLFQGTQEFYEKLLCMNAHTAAVLLVD</sequence>
<dbReference type="EMBL" id="FN649734">
    <property type="protein sequence ID" value="CBN79558.1"/>
    <property type="molecule type" value="Genomic_DNA"/>
</dbReference>
<dbReference type="EMBL" id="FN647789">
    <property type="protein sequence ID" value="CBN79558.1"/>
    <property type="molecule type" value="Genomic_DNA"/>
</dbReference>
<reference evidence="2 3" key="1">
    <citation type="journal article" date="2010" name="Nature">
        <title>The Ectocarpus genome and the independent evolution of multicellularity in brown algae.</title>
        <authorList>
            <person name="Cock J.M."/>
            <person name="Sterck L."/>
            <person name="Rouze P."/>
            <person name="Scornet D."/>
            <person name="Allen A.E."/>
            <person name="Amoutzias G."/>
            <person name="Anthouard V."/>
            <person name="Artiguenave F."/>
            <person name="Aury J.M."/>
            <person name="Badger J.H."/>
            <person name="Beszteri B."/>
            <person name="Billiau K."/>
            <person name="Bonnet E."/>
            <person name="Bothwell J.H."/>
            <person name="Bowler C."/>
            <person name="Boyen C."/>
            <person name="Brownlee C."/>
            <person name="Carrano C.J."/>
            <person name="Charrier B."/>
            <person name="Cho G.Y."/>
            <person name="Coelho S.M."/>
            <person name="Collen J."/>
            <person name="Corre E."/>
            <person name="Da Silva C."/>
            <person name="Delage L."/>
            <person name="Delaroque N."/>
            <person name="Dittami S.M."/>
            <person name="Doulbeau S."/>
            <person name="Elias M."/>
            <person name="Farnham G."/>
            <person name="Gachon C.M."/>
            <person name="Gschloessl B."/>
            <person name="Heesch S."/>
            <person name="Jabbari K."/>
            <person name="Jubin C."/>
            <person name="Kawai H."/>
            <person name="Kimura K."/>
            <person name="Kloareg B."/>
            <person name="Kupper F.C."/>
            <person name="Lang D."/>
            <person name="Le Bail A."/>
            <person name="Leblanc C."/>
            <person name="Lerouge P."/>
            <person name="Lohr M."/>
            <person name="Lopez P.J."/>
            <person name="Martens C."/>
            <person name="Maumus F."/>
            <person name="Michel G."/>
            <person name="Miranda-Saavedra D."/>
            <person name="Morales J."/>
            <person name="Moreau H."/>
            <person name="Motomura T."/>
            <person name="Nagasato C."/>
            <person name="Napoli C.A."/>
            <person name="Nelson D.R."/>
            <person name="Nyvall-Collen P."/>
            <person name="Peters A.F."/>
            <person name="Pommier C."/>
            <person name="Potin P."/>
            <person name="Poulain J."/>
            <person name="Quesneville H."/>
            <person name="Read B."/>
            <person name="Rensing S.A."/>
            <person name="Ritter A."/>
            <person name="Rousvoal S."/>
            <person name="Samanta M."/>
            <person name="Samson G."/>
            <person name="Schroeder D.C."/>
            <person name="Segurens B."/>
            <person name="Strittmatter M."/>
            <person name="Tonon T."/>
            <person name="Tregear J.W."/>
            <person name="Valentin K."/>
            <person name="von Dassow P."/>
            <person name="Yamagishi T."/>
            <person name="Van de Peer Y."/>
            <person name="Wincker P."/>
        </authorList>
    </citation>
    <scope>NUCLEOTIDE SEQUENCE [LARGE SCALE GENOMIC DNA]</scope>
    <source>
        <strain evidence="3">Ec32 / CCAP1310/4</strain>
    </source>
</reference>
<organism evidence="2 3">
    <name type="scientific">Ectocarpus siliculosus</name>
    <name type="common">Brown alga</name>
    <name type="synonym">Conferva siliculosa</name>
    <dbReference type="NCBI Taxonomy" id="2880"/>
    <lineage>
        <taxon>Eukaryota</taxon>
        <taxon>Sar</taxon>
        <taxon>Stramenopiles</taxon>
        <taxon>Ochrophyta</taxon>
        <taxon>PX clade</taxon>
        <taxon>Phaeophyceae</taxon>
        <taxon>Ectocarpales</taxon>
        <taxon>Ectocarpaceae</taxon>
        <taxon>Ectocarpus</taxon>
    </lineage>
</organism>
<evidence type="ECO:0000256" key="1">
    <source>
        <dbReference type="SAM" id="MobiDB-lite"/>
    </source>
</evidence>
<evidence type="ECO:0000313" key="2">
    <source>
        <dbReference type="EMBL" id="CBN79558.1"/>
    </source>
</evidence>
<dbReference type="OrthoDB" id="432970at2759"/>
<protein>
    <submittedName>
        <fullName evidence="2">Uncharacterized protein</fullName>
    </submittedName>
</protein>
<accession>D8LCP5</accession>
<keyword evidence="3" id="KW-1185">Reference proteome</keyword>
<name>D8LCP5_ECTSI</name>
<dbReference type="InParanoid" id="D8LCP5"/>
<proteinExistence type="predicted"/>